<reference evidence="2 3" key="1">
    <citation type="submission" date="2017-03" db="EMBL/GenBank/DDBJ databases">
        <title>Lifting the veil on microbial sulfur biogeochemistry in mining wastewaters.</title>
        <authorList>
            <person name="Kantor R.S."/>
            <person name="Colenbrander Nelson T."/>
            <person name="Marshall S."/>
            <person name="Bennett D."/>
            <person name="Apte S."/>
            <person name="Camacho D."/>
            <person name="Thomas B.C."/>
            <person name="Warren L.A."/>
            <person name="Banfield J.F."/>
        </authorList>
    </citation>
    <scope>NUCLEOTIDE SEQUENCE [LARGE SCALE GENOMIC DNA]</scope>
    <source>
        <strain evidence="2">32-67-7</strain>
    </source>
</reference>
<organism evidence="2 3">
    <name type="scientific">Caulobacter vibrioides</name>
    <name type="common">Caulobacter crescentus</name>
    <dbReference type="NCBI Taxonomy" id="155892"/>
    <lineage>
        <taxon>Bacteria</taxon>
        <taxon>Pseudomonadati</taxon>
        <taxon>Pseudomonadota</taxon>
        <taxon>Alphaproteobacteria</taxon>
        <taxon>Caulobacterales</taxon>
        <taxon>Caulobacteraceae</taxon>
        <taxon>Caulobacter</taxon>
    </lineage>
</organism>
<evidence type="ECO:0000313" key="2">
    <source>
        <dbReference type="EMBL" id="OYW97956.1"/>
    </source>
</evidence>
<dbReference type="AlphaFoldDB" id="A0A258CQU9"/>
<keyword evidence="1" id="KW-0732">Signal</keyword>
<dbReference type="EMBL" id="NCDQ01000570">
    <property type="protein sequence ID" value="OYW97956.1"/>
    <property type="molecule type" value="Genomic_DNA"/>
</dbReference>
<evidence type="ECO:0000256" key="1">
    <source>
        <dbReference type="SAM" id="SignalP"/>
    </source>
</evidence>
<name>A0A258CQU9_CAUVI</name>
<sequence length="167" mass="18309">MIRAASLTAVCVAAGLAGPADAYTRRDESWGKAGISFLQYRTDAVECAYLVETKAPVSIPQVDLTFAIDMPTPGGAPVSPETATADLSAVVDYAAQYQMRMNKHWRRVSQQLEPAMATCLKARGYQRFRLTGAQTAELKRLPAGTRGRQVYLWRVAVDRDVLATQTR</sequence>
<protein>
    <submittedName>
        <fullName evidence="2">Uncharacterized protein</fullName>
    </submittedName>
</protein>
<accession>A0A258CQU9</accession>
<gene>
    <name evidence="2" type="ORF">B7Z12_20690</name>
</gene>
<comment type="caution">
    <text evidence="2">The sequence shown here is derived from an EMBL/GenBank/DDBJ whole genome shotgun (WGS) entry which is preliminary data.</text>
</comment>
<dbReference type="Proteomes" id="UP000215616">
    <property type="component" value="Unassembled WGS sequence"/>
</dbReference>
<proteinExistence type="predicted"/>
<feature type="signal peptide" evidence="1">
    <location>
        <begin position="1"/>
        <end position="22"/>
    </location>
</feature>
<feature type="chain" id="PRO_5012288111" evidence="1">
    <location>
        <begin position="23"/>
        <end position="167"/>
    </location>
</feature>
<evidence type="ECO:0000313" key="3">
    <source>
        <dbReference type="Proteomes" id="UP000215616"/>
    </source>
</evidence>